<proteinExistence type="predicted"/>
<dbReference type="SUPFAM" id="SSF52540">
    <property type="entry name" value="P-loop containing nucleoside triphosphate hydrolases"/>
    <property type="match status" value="1"/>
</dbReference>
<dbReference type="Gene3D" id="3.40.50.300">
    <property type="entry name" value="P-loop containing nucleotide triphosphate hydrolases"/>
    <property type="match status" value="1"/>
</dbReference>
<dbReference type="PANTHER" id="PTHR38467:SF1">
    <property type="entry name" value="CONJUGATIVE TRANSFER: ASSEMBLY"/>
    <property type="match status" value="1"/>
</dbReference>
<reference evidence="2 3" key="1">
    <citation type="journal article" date="2023" name="Antonie Van Leeuwenhoek">
        <title>Flavobacterium potami sp. nov., a multi-metal resistance genes harbouring bacterium isolated from shallow river silt.</title>
        <authorList>
            <person name="Li S."/>
            <person name="Mao S."/>
            <person name="Mu W."/>
            <person name="Guo B."/>
            <person name="Li C."/>
            <person name="Zhu Q."/>
            <person name="Hou X."/>
            <person name="Zhao Y."/>
            <person name="Wei S."/>
            <person name="Liu H."/>
            <person name="Liu A."/>
        </authorList>
    </citation>
    <scope>NUCLEOTIDE SEQUENCE [LARGE SCALE GENOMIC DNA]</scope>
    <source>
        <strain evidence="2 3">17A</strain>
    </source>
</reference>
<sequence>MKQVNLDSIRPIWTIDDDNTILSKIGSYSRIFELKLPAIFTMSTKEYDRCLNDFNSIFSVLPDYTIIHKIDIYYKKKFDSSKIQNKNGDFLKTAYKTKFNEAPLLEHKTYLIISQSSPTIKKNNSLTSLVFKNNFVPKELKSSEVKNEFDVAVERIKSIFKESQSFDLRALDKNEIETLCNQYENLNFGDLKYSSEIFQDANRTKIGANFISSLAVNSLECLPNEYENTYVDTRFSTDKSSVKFSIYHPIGLGFKENHIVNQVWIKESKEDVKNELKNIDNYNKTFIAQDTSNPLNLEDSENYAKLLEEGYFPVSYHSNVLLWDADQSNLDHLQNKLIANFNTINFRPNVAWNEILPLFWSCYPGNIADLGYYDQTFKLLCIQASALSIFETTNIDDISEFGMHLSDRYNGTPLYVDISDLPMKKGDTTNRNKMIIGPSGSGKSFTTNHMVNSYLDFNTHMVIVDVGDSYERLCKLRGGTYLTFTTEKPISFNPFYVERGDIEEETDINGNVKKTATRNKINIEKKESLIKLIFTLWKKNAGDETKDEDAIIREALNEYYDHIDKTDEFMDFNSYYRFMVEDYFPKISKTKQSSLINANSFENVLRMFYTGGEYDYLLNSKENIDLLNQKLIIFELDNIKDHTILFPIVTLMIMDTFITKMRLLKGTRKVLLLEEAWKAITKEGMAEFLKYLFKTVRKHFGEAWLVTQELDDIIGNKIVKDTVLKNCGAKILLDMREYANDFDAIQASLSLSDKAKEQILSLNRNNLPNGKYKEVFIGLGTEGTIYGINVSKEEYATYTTEKFEKEKIELLADRYGDLETGIKMFADKM</sequence>
<dbReference type="Gene3D" id="1.10.8.730">
    <property type="match status" value="1"/>
</dbReference>
<keyword evidence="3" id="KW-1185">Reference proteome</keyword>
<dbReference type="EMBL" id="JAINUY010000012">
    <property type="protein sequence ID" value="MBZ4037787.1"/>
    <property type="molecule type" value="Genomic_DNA"/>
</dbReference>
<dbReference type="RefSeq" id="WP_223711467.1">
    <property type="nucleotide sequence ID" value="NZ_JAINUY010000012.1"/>
</dbReference>
<accession>A0A9X1HGA9</accession>
<dbReference type="InterPro" id="IPR022509">
    <property type="entry name" value="Conjugation_ATPase_TraG"/>
</dbReference>
<comment type="caution">
    <text evidence="2">The sequence shown here is derived from an EMBL/GenBank/DDBJ whole genome shotgun (WGS) entry which is preliminary data.</text>
</comment>
<name>A0A9X1HGA9_9FLAO</name>
<evidence type="ECO:0000259" key="1">
    <source>
        <dbReference type="Pfam" id="PF19044"/>
    </source>
</evidence>
<dbReference type="NCBIfam" id="TIGR03783">
    <property type="entry name" value="Bac_Flav_CT_G"/>
    <property type="match status" value="1"/>
</dbReference>
<dbReference type="InterPro" id="IPR027417">
    <property type="entry name" value="P-loop_NTPase"/>
</dbReference>
<evidence type="ECO:0000313" key="2">
    <source>
        <dbReference type="EMBL" id="MBZ4037787.1"/>
    </source>
</evidence>
<protein>
    <submittedName>
        <fullName evidence="2">TraG family conjugative transposon ATPase</fullName>
    </submittedName>
</protein>
<dbReference type="PANTHER" id="PTHR38467">
    <property type="match status" value="1"/>
</dbReference>
<dbReference type="AlphaFoldDB" id="A0A9X1HGA9"/>
<dbReference type="Pfam" id="PF19044">
    <property type="entry name" value="P-loop_TraG"/>
    <property type="match status" value="1"/>
</dbReference>
<organism evidence="2 3">
    <name type="scientific">Flavobacterium potami</name>
    <dbReference type="NCBI Taxonomy" id="2872310"/>
    <lineage>
        <taxon>Bacteria</taxon>
        <taxon>Pseudomonadati</taxon>
        <taxon>Bacteroidota</taxon>
        <taxon>Flavobacteriia</taxon>
        <taxon>Flavobacteriales</taxon>
        <taxon>Flavobacteriaceae</taxon>
        <taxon>Flavobacterium</taxon>
    </lineage>
</organism>
<dbReference type="Proteomes" id="UP001139366">
    <property type="component" value="Unassembled WGS sequence"/>
</dbReference>
<gene>
    <name evidence="2" type="ORF">K6T82_23725</name>
</gene>
<evidence type="ECO:0000313" key="3">
    <source>
        <dbReference type="Proteomes" id="UP001139366"/>
    </source>
</evidence>
<dbReference type="InterPro" id="IPR043964">
    <property type="entry name" value="P-loop_TraG"/>
</dbReference>
<feature type="domain" description="TraG P-loop" evidence="1">
    <location>
        <begin position="402"/>
        <end position="828"/>
    </location>
</feature>
<dbReference type="InterPro" id="IPR053155">
    <property type="entry name" value="F-pilin_assembly_TraC"/>
</dbReference>